<dbReference type="InterPro" id="IPR051257">
    <property type="entry name" value="Diverse_CBS-Domain"/>
</dbReference>
<dbReference type="RefSeq" id="WP_084664210.1">
    <property type="nucleotide sequence ID" value="NZ_LT838272.1"/>
</dbReference>
<evidence type="ECO:0000313" key="4">
    <source>
        <dbReference type="EMBL" id="SMB93014.1"/>
    </source>
</evidence>
<feature type="domain" description="CBS" evidence="3">
    <location>
        <begin position="79"/>
        <end position="136"/>
    </location>
</feature>
<accession>A0A1W1VJA1</accession>
<proteinExistence type="predicted"/>
<dbReference type="PIRSF" id="PIRSF026546">
    <property type="entry name" value="UCP026546_CBS_YqzB"/>
    <property type="match status" value="1"/>
</dbReference>
<dbReference type="Gene3D" id="1.10.10.10">
    <property type="entry name" value="Winged helix-like DNA-binding domain superfamily/Winged helix DNA-binding domain"/>
    <property type="match status" value="1"/>
</dbReference>
<sequence length="212" mass="23285">MQLSPRQEKIVEIVKRHGPITSHQIAEMLNLTRAALRPDLAILTMSGILEARPRVGYFYQGRPARALVAEELKKIKVGDVKGLPKVIRYDASVYDAIVTLFLEDVGTLMVVDSEGHLEGVVSRKDLLKAAIGGTANLQTMPVSVVMTRMPNIICTTPEESVLTAAQKIIEHEVDALPVVRPVAGKEKKLEVIGRITKTTITRLFVELGTADR</sequence>
<keyword evidence="1 2" id="KW-0129">CBS domain</keyword>
<keyword evidence="5" id="KW-1185">Reference proteome</keyword>
<name>A0A1W1VJA1_9FIRM</name>
<dbReference type="OrthoDB" id="9793615at2"/>
<dbReference type="CDD" id="cd04617">
    <property type="entry name" value="CBS_pair_CcpN"/>
    <property type="match status" value="1"/>
</dbReference>
<reference evidence="4 5" key="1">
    <citation type="submission" date="2017-04" db="EMBL/GenBank/DDBJ databases">
        <authorList>
            <person name="Afonso C.L."/>
            <person name="Miller P.J."/>
            <person name="Scott M.A."/>
            <person name="Spackman E."/>
            <person name="Goraichik I."/>
            <person name="Dimitrov K.M."/>
            <person name="Suarez D.L."/>
            <person name="Swayne D.E."/>
        </authorList>
    </citation>
    <scope>NUCLEOTIDE SEQUENCE [LARGE SCALE GENOMIC DNA]</scope>
    <source>
        <strain evidence="4 5">ToBE</strain>
    </source>
</reference>
<dbReference type="SMART" id="SM00116">
    <property type="entry name" value="CBS"/>
    <property type="match status" value="2"/>
</dbReference>
<dbReference type="Pfam" id="PF08279">
    <property type="entry name" value="HTH_11"/>
    <property type="match status" value="1"/>
</dbReference>
<dbReference type="InterPro" id="IPR046342">
    <property type="entry name" value="CBS_dom_sf"/>
</dbReference>
<protein>
    <submittedName>
        <fullName evidence="4">CBS domain-containing protein</fullName>
    </submittedName>
</protein>
<dbReference type="PROSITE" id="PS51371">
    <property type="entry name" value="CBS"/>
    <property type="match status" value="2"/>
</dbReference>
<feature type="domain" description="CBS" evidence="3">
    <location>
        <begin position="146"/>
        <end position="212"/>
    </location>
</feature>
<dbReference type="InterPro" id="IPR000644">
    <property type="entry name" value="CBS_dom"/>
</dbReference>
<gene>
    <name evidence="4" type="ORF">SAMN00808754_0768</name>
</gene>
<evidence type="ECO:0000256" key="2">
    <source>
        <dbReference type="PROSITE-ProRule" id="PRU00703"/>
    </source>
</evidence>
<dbReference type="Proteomes" id="UP000192569">
    <property type="component" value="Chromosome I"/>
</dbReference>
<organism evidence="4 5">
    <name type="scientific">Thermanaeromonas toyohensis ToBE</name>
    <dbReference type="NCBI Taxonomy" id="698762"/>
    <lineage>
        <taxon>Bacteria</taxon>
        <taxon>Bacillati</taxon>
        <taxon>Bacillota</taxon>
        <taxon>Clostridia</taxon>
        <taxon>Neomoorellales</taxon>
        <taxon>Neomoorellaceae</taxon>
        <taxon>Thermanaeromonas</taxon>
    </lineage>
</organism>
<dbReference type="SUPFAM" id="SSF46785">
    <property type="entry name" value="Winged helix' DNA-binding domain"/>
    <property type="match status" value="1"/>
</dbReference>
<dbReference type="PANTHER" id="PTHR43080:SF2">
    <property type="entry name" value="CBS DOMAIN-CONTAINING PROTEIN"/>
    <property type="match status" value="1"/>
</dbReference>
<dbReference type="Gene3D" id="3.10.580.10">
    <property type="entry name" value="CBS-domain"/>
    <property type="match status" value="1"/>
</dbReference>
<dbReference type="Pfam" id="PF00571">
    <property type="entry name" value="CBS"/>
    <property type="match status" value="2"/>
</dbReference>
<dbReference type="PANTHER" id="PTHR43080">
    <property type="entry name" value="CBS DOMAIN-CONTAINING PROTEIN CBSX3, MITOCHONDRIAL"/>
    <property type="match status" value="1"/>
</dbReference>
<evidence type="ECO:0000256" key="1">
    <source>
        <dbReference type="ARBA" id="ARBA00023122"/>
    </source>
</evidence>
<evidence type="ECO:0000313" key="5">
    <source>
        <dbReference type="Proteomes" id="UP000192569"/>
    </source>
</evidence>
<dbReference type="STRING" id="698762.SAMN00808754_0768"/>
<dbReference type="InterPro" id="IPR013196">
    <property type="entry name" value="HTH_11"/>
</dbReference>
<dbReference type="SUPFAM" id="SSF54631">
    <property type="entry name" value="CBS-domain pair"/>
    <property type="match status" value="1"/>
</dbReference>
<dbReference type="AlphaFoldDB" id="A0A1W1VJA1"/>
<dbReference type="InterPro" id="IPR036388">
    <property type="entry name" value="WH-like_DNA-bd_sf"/>
</dbReference>
<dbReference type="InterPro" id="IPR036390">
    <property type="entry name" value="WH_DNA-bd_sf"/>
</dbReference>
<dbReference type="EMBL" id="LT838272">
    <property type="protein sequence ID" value="SMB93014.1"/>
    <property type="molecule type" value="Genomic_DNA"/>
</dbReference>
<dbReference type="InterPro" id="IPR016842">
    <property type="entry name" value="UCP026546_HTH-CBS"/>
</dbReference>
<evidence type="ECO:0000259" key="3">
    <source>
        <dbReference type="PROSITE" id="PS51371"/>
    </source>
</evidence>